<accession>A0A5N1GIW7</accession>
<dbReference type="CDD" id="cd14863">
    <property type="entry name" value="Fe-ADH-like"/>
    <property type="match status" value="1"/>
</dbReference>
<dbReference type="SUPFAM" id="SSF56796">
    <property type="entry name" value="Dehydroquinate synthase-like"/>
    <property type="match status" value="1"/>
</dbReference>
<dbReference type="FunFam" id="3.40.50.1970:FF:000003">
    <property type="entry name" value="Alcohol dehydrogenase, iron-containing"/>
    <property type="match status" value="1"/>
</dbReference>
<proteinExistence type="inferred from homology"/>
<dbReference type="InterPro" id="IPR056798">
    <property type="entry name" value="ADH_Fe_C"/>
</dbReference>
<name>A0A5N1GIW7_9LACT</name>
<evidence type="ECO:0000313" key="6">
    <source>
        <dbReference type="Proteomes" id="UP000327148"/>
    </source>
</evidence>
<dbReference type="Pfam" id="PF25137">
    <property type="entry name" value="ADH_Fe_C"/>
    <property type="match status" value="1"/>
</dbReference>
<dbReference type="PANTHER" id="PTHR11496:SF102">
    <property type="entry name" value="ALCOHOL DEHYDROGENASE 4"/>
    <property type="match status" value="1"/>
</dbReference>
<dbReference type="GO" id="GO:0004022">
    <property type="term" value="F:alcohol dehydrogenase (NAD+) activity"/>
    <property type="evidence" value="ECO:0007669"/>
    <property type="project" value="UniProtKB-ARBA"/>
</dbReference>
<dbReference type="Gene3D" id="3.40.50.1970">
    <property type="match status" value="1"/>
</dbReference>
<dbReference type="EMBL" id="VYWO01000006">
    <property type="protein sequence ID" value="KAA9300129.1"/>
    <property type="molecule type" value="Genomic_DNA"/>
</dbReference>
<reference evidence="5 6" key="1">
    <citation type="submission" date="2019-09" db="EMBL/GenBank/DDBJ databases">
        <title>Draft genome sequence assemblies of isolates from the urinary tract.</title>
        <authorList>
            <person name="Mores C.R."/>
            <person name="Putonti C."/>
            <person name="Wolfe A.J."/>
        </authorList>
    </citation>
    <scope>NUCLEOTIDE SEQUENCE [LARGE SCALE GENOMIC DNA]</scope>
    <source>
        <strain evidence="5 6">UMB623</strain>
    </source>
</reference>
<feature type="domain" description="Alcohol dehydrogenase iron-type/glycerol dehydrogenase GldA" evidence="3">
    <location>
        <begin position="13"/>
        <end position="174"/>
    </location>
</feature>
<protein>
    <submittedName>
        <fullName evidence="5">Iron-containing alcohol dehydrogenase</fullName>
    </submittedName>
</protein>
<dbReference type="PANTHER" id="PTHR11496">
    <property type="entry name" value="ALCOHOL DEHYDROGENASE"/>
    <property type="match status" value="1"/>
</dbReference>
<gene>
    <name evidence="5" type="ORF">F6I03_08190</name>
</gene>
<dbReference type="InterPro" id="IPR039697">
    <property type="entry name" value="Alcohol_dehydrogenase_Fe"/>
</dbReference>
<comment type="similarity">
    <text evidence="1">Belongs to the iron-containing alcohol dehydrogenase family.</text>
</comment>
<evidence type="ECO:0000313" key="5">
    <source>
        <dbReference type="EMBL" id="KAA9300129.1"/>
    </source>
</evidence>
<dbReference type="InterPro" id="IPR001670">
    <property type="entry name" value="ADH_Fe/GldA"/>
</dbReference>
<organism evidence="5 6">
    <name type="scientific">Aerococcus sanguinicola</name>
    <dbReference type="NCBI Taxonomy" id="119206"/>
    <lineage>
        <taxon>Bacteria</taxon>
        <taxon>Bacillati</taxon>
        <taxon>Bacillota</taxon>
        <taxon>Bacilli</taxon>
        <taxon>Lactobacillales</taxon>
        <taxon>Aerococcaceae</taxon>
        <taxon>Aerococcus</taxon>
    </lineage>
</organism>
<dbReference type="Pfam" id="PF00465">
    <property type="entry name" value="Fe-ADH"/>
    <property type="match status" value="1"/>
</dbReference>
<dbReference type="GO" id="GO:0046872">
    <property type="term" value="F:metal ion binding"/>
    <property type="evidence" value="ECO:0007669"/>
    <property type="project" value="InterPro"/>
</dbReference>
<keyword evidence="2" id="KW-0560">Oxidoreductase</keyword>
<evidence type="ECO:0000259" key="4">
    <source>
        <dbReference type="Pfam" id="PF25137"/>
    </source>
</evidence>
<evidence type="ECO:0000256" key="2">
    <source>
        <dbReference type="ARBA" id="ARBA00023002"/>
    </source>
</evidence>
<sequence>MEYKLVQQVKVVTTHHFADTIQEILKEENYQKPLIVIDNFLLGQATIQNMLDRLDKEDVDYTIYDRIVPDPPIELIDSGADFFKENQCDSILAIGGGSVIDAARAINIVRYHGGSARDYVFDKQVPSFCPGLISCPTTSGTGSELSNAAVITDTETEEKLAILADNAVSEYAVLCPELVVSLPVGQTIITGLDVFSHAAEAYTSTLSSPVVDAICEKIMFLVVKYLPKAVRNGQDLEARERMLIAAALGGWVINNGGTHLGHSQAHIVGAKLHIPHGMACGYALPGTLLFTAQVEPKKVREIGNILGCEFPADVTDMEIGEITAQAYKEFRDEQLGLPAFDAQGISRDQLLDLVDEVVNERFASNAPMEVTPELVTQLLERFG</sequence>
<comment type="caution">
    <text evidence="5">The sequence shown here is derived from an EMBL/GenBank/DDBJ whole genome shotgun (WGS) entry which is preliminary data.</text>
</comment>
<dbReference type="Gene3D" id="1.20.1090.10">
    <property type="entry name" value="Dehydroquinate synthase-like - alpha domain"/>
    <property type="match status" value="1"/>
</dbReference>
<feature type="domain" description="Fe-containing alcohol dehydrogenase-like C-terminal" evidence="4">
    <location>
        <begin position="187"/>
        <end position="381"/>
    </location>
</feature>
<evidence type="ECO:0000259" key="3">
    <source>
        <dbReference type="Pfam" id="PF00465"/>
    </source>
</evidence>
<dbReference type="Proteomes" id="UP000327148">
    <property type="component" value="Unassembled WGS sequence"/>
</dbReference>
<dbReference type="OrthoDB" id="9815791at2"/>
<dbReference type="AlphaFoldDB" id="A0A5N1GIW7"/>
<evidence type="ECO:0000256" key="1">
    <source>
        <dbReference type="ARBA" id="ARBA00007358"/>
    </source>
</evidence>